<sequence length="59" mass="6782">MGWVITDKVTGCSYDTDHDGYAAVAEALHEHPERFTDATTEEKRRIREGAESLGWRPRY</sequence>
<gene>
    <name evidence="1" type="ORF">G3KMM_00367</name>
</gene>
<organism evidence="1 2">
    <name type="scientific">Candidatus Nanosyncoccus nanoralicus</name>
    <dbReference type="NCBI Taxonomy" id="2171996"/>
    <lineage>
        <taxon>Bacteria</taxon>
        <taxon>Candidatus Saccharimonadota</taxon>
        <taxon>Candidatus Nanosyncoccalia</taxon>
        <taxon>Candidatus Nanosyncoccales</taxon>
        <taxon>Candidatus Nanosyncoccaceae</taxon>
        <taxon>Candidatus Nanosyncoccus</taxon>
    </lineage>
</organism>
<dbReference type="RefSeq" id="WP_129604784.1">
    <property type="nucleotide sequence ID" value="NZ_PRLL01000011.1"/>
</dbReference>
<dbReference type="Proteomes" id="UP001191004">
    <property type="component" value="Unassembled WGS sequence"/>
</dbReference>
<reference evidence="1 2" key="1">
    <citation type="journal article" date="2018" name="bioRxiv">
        <title>Evidence of independent acquisition and adaption of ultra-small bacteria to human hosts across the highly diverse yet reduced genomes of the phylum Saccharibacteria.</title>
        <authorList>
            <person name="McLean J.S."/>
            <person name="Bor B."/>
            <person name="To T.T."/>
            <person name="Liu Q."/>
            <person name="Kearns K.A."/>
            <person name="Solden L.M."/>
            <person name="Wrighton K.C."/>
            <person name="He X."/>
            <person name="Shi W."/>
        </authorList>
    </citation>
    <scope>NUCLEOTIDE SEQUENCE [LARGE SCALE GENOMIC DNA]</scope>
    <source>
        <strain evidence="1 2">TM7_KMM_G3_1_HOT_351</strain>
    </source>
</reference>
<accession>A0ABY0FJT5</accession>
<proteinExistence type="predicted"/>
<evidence type="ECO:0000313" key="1">
    <source>
        <dbReference type="EMBL" id="RYC73479.1"/>
    </source>
</evidence>
<keyword evidence="2" id="KW-1185">Reference proteome</keyword>
<reference evidence="1 2" key="2">
    <citation type="journal article" date="2020" name="Cell Rep.">
        <title>Acquisition and Adaptation of Ultra-small Parasitic Reduced Genome Bacteria to Mammalian Hosts.</title>
        <authorList>
            <person name="McLean J.S."/>
            <person name="Bor B."/>
            <person name="Kerns K.A."/>
            <person name="Liu Q."/>
            <person name="To T.T."/>
            <person name="Solden L."/>
            <person name="Hendrickson E.L."/>
            <person name="Wrighton K."/>
            <person name="Shi W."/>
            <person name="He X."/>
        </authorList>
    </citation>
    <scope>NUCLEOTIDE SEQUENCE [LARGE SCALE GENOMIC DNA]</scope>
    <source>
        <strain evidence="1 2">TM7_KMM_G3_1_HOT_351</strain>
    </source>
</reference>
<comment type="caution">
    <text evidence="1">The sequence shown here is derived from an EMBL/GenBank/DDBJ whole genome shotgun (WGS) entry which is preliminary data.</text>
</comment>
<evidence type="ECO:0000313" key="2">
    <source>
        <dbReference type="Proteomes" id="UP001191004"/>
    </source>
</evidence>
<dbReference type="EMBL" id="PRLL01000011">
    <property type="protein sequence ID" value="RYC73479.1"/>
    <property type="molecule type" value="Genomic_DNA"/>
</dbReference>
<name>A0ABY0FJT5_9BACT</name>
<protein>
    <submittedName>
        <fullName evidence="1">Uncharacterized protein</fullName>
    </submittedName>
</protein>